<gene>
    <name evidence="1" type="ORF">ACFP5Y_01935</name>
</gene>
<dbReference type="RefSeq" id="WP_137628173.1">
    <property type="nucleotide sequence ID" value="NZ_BJDJ01000006.1"/>
</dbReference>
<evidence type="ECO:0000313" key="2">
    <source>
        <dbReference type="Proteomes" id="UP001596282"/>
    </source>
</evidence>
<keyword evidence="2" id="KW-1185">Reference proteome</keyword>
<accession>A0ABW1RX72</accession>
<comment type="caution">
    <text evidence="1">The sequence shown here is derived from an EMBL/GenBank/DDBJ whole genome shotgun (WGS) entry which is preliminary data.</text>
</comment>
<reference evidence="2" key="1">
    <citation type="journal article" date="2019" name="Int. J. Syst. Evol. Microbiol.">
        <title>The Global Catalogue of Microorganisms (GCM) 10K type strain sequencing project: providing services to taxonomists for standard genome sequencing and annotation.</title>
        <authorList>
            <consortium name="The Broad Institute Genomics Platform"/>
            <consortium name="The Broad Institute Genome Sequencing Center for Infectious Disease"/>
            <person name="Wu L."/>
            <person name="Ma J."/>
        </authorList>
    </citation>
    <scope>NUCLEOTIDE SEQUENCE [LARGE SCALE GENOMIC DNA]</scope>
    <source>
        <strain evidence="2">CCM 8933</strain>
    </source>
</reference>
<protein>
    <submittedName>
        <fullName evidence="1">Uncharacterized protein</fullName>
    </submittedName>
</protein>
<proteinExistence type="predicted"/>
<dbReference type="EMBL" id="JBHSSC010000005">
    <property type="protein sequence ID" value="MFC6180005.1"/>
    <property type="molecule type" value="Genomic_DNA"/>
</dbReference>
<dbReference type="Proteomes" id="UP001596282">
    <property type="component" value="Unassembled WGS sequence"/>
</dbReference>
<evidence type="ECO:0000313" key="1">
    <source>
        <dbReference type="EMBL" id="MFC6180005.1"/>
    </source>
</evidence>
<name>A0ABW1RX72_9LACO</name>
<sequence>MTELTDAQIKVAAQVGIDAYRSKVKKYQKSAYERKLRNTKLILENYRYLEDHVNVGLPKLNTDDQAATAAIPKWELSVYALIGYQSRSKLMIRYIDLVLKQYEEDCINSADELRKRRYREIKALFLNKKTINRDRCAELFGVDHRTINRDIQAVTHDLSILLWGADAINDMSMMS</sequence>
<organism evidence="1 2">
    <name type="scientific">Lactiplantibacillus daowaiensis</name>
    <dbReference type="NCBI Taxonomy" id="2559918"/>
    <lineage>
        <taxon>Bacteria</taxon>
        <taxon>Bacillati</taxon>
        <taxon>Bacillota</taxon>
        <taxon>Bacilli</taxon>
        <taxon>Lactobacillales</taxon>
        <taxon>Lactobacillaceae</taxon>
        <taxon>Lactiplantibacillus</taxon>
    </lineage>
</organism>